<dbReference type="GO" id="GO:0070971">
    <property type="term" value="C:endoplasmic reticulum exit site"/>
    <property type="evidence" value="ECO:0007669"/>
    <property type="project" value="TreeGrafter"/>
</dbReference>
<evidence type="ECO:0000256" key="8">
    <source>
        <dbReference type="ARBA" id="ARBA00022892"/>
    </source>
</evidence>
<evidence type="ECO:0000259" key="15">
    <source>
        <dbReference type="Pfam" id="PF04811"/>
    </source>
</evidence>
<dbReference type="FunFam" id="2.30.30.380:FF:000004">
    <property type="entry name" value="SEC24 homolog B, COPII coat complex component"/>
    <property type="match status" value="1"/>
</dbReference>
<dbReference type="InterPro" id="IPR007123">
    <property type="entry name" value="Gelsolin-like_dom"/>
</dbReference>
<dbReference type="Gene3D" id="2.30.30.380">
    <property type="entry name" value="Zn-finger domain of Sec23/24"/>
    <property type="match status" value="1"/>
</dbReference>
<keyword evidence="11" id="KW-0472">Membrane</keyword>
<evidence type="ECO:0000313" key="19">
    <source>
        <dbReference type="Proteomes" id="UP000675881"/>
    </source>
</evidence>
<feature type="domain" description="Gelsolin-like" evidence="13">
    <location>
        <begin position="616"/>
        <end position="690"/>
    </location>
</feature>
<dbReference type="SUPFAM" id="SSF82754">
    <property type="entry name" value="C-terminal, gelsolin-like domain of Sec23/24"/>
    <property type="match status" value="1"/>
</dbReference>
<keyword evidence="6" id="KW-0963">Cytoplasm</keyword>
<reference evidence="18" key="1">
    <citation type="submission" date="2021-02" db="EMBL/GenBank/DDBJ databases">
        <authorList>
            <person name="Bekaert M."/>
        </authorList>
    </citation>
    <scope>NUCLEOTIDE SEQUENCE</scope>
    <source>
        <strain evidence="18">IoA-00</strain>
    </source>
</reference>
<dbReference type="Gene3D" id="1.20.120.730">
    <property type="entry name" value="Sec23/Sec24 helical domain"/>
    <property type="match status" value="1"/>
</dbReference>
<dbReference type="InterPro" id="IPR006895">
    <property type="entry name" value="Znf_Sec23_Sec24"/>
</dbReference>
<evidence type="ECO:0000256" key="4">
    <source>
        <dbReference type="ARBA" id="ARBA00008334"/>
    </source>
</evidence>
<evidence type="ECO:0000256" key="6">
    <source>
        <dbReference type="ARBA" id="ARBA00022490"/>
    </source>
</evidence>
<evidence type="ECO:0000259" key="13">
    <source>
        <dbReference type="Pfam" id="PF00626"/>
    </source>
</evidence>
<dbReference type="OrthoDB" id="49016at2759"/>
<keyword evidence="8" id="KW-0931">ER-Golgi transport</keyword>
<evidence type="ECO:0000256" key="5">
    <source>
        <dbReference type="ARBA" id="ARBA00022448"/>
    </source>
</evidence>
<dbReference type="InterPro" id="IPR036180">
    <property type="entry name" value="Gelsolin-like_dom_sf"/>
</dbReference>
<comment type="similarity">
    <text evidence="4">Belongs to the SEC23/SEC24 family. SEC24 subfamily.</text>
</comment>
<dbReference type="EMBL" id="HG994588">
    <property type="protein sequence ID" value="CAF3044066.1"/>
    <property type="molecule type" value="Genomic_DNA"/>
</dbReference>
<dbReference type="GO" id="GO:0008270">
    <property type="term" value="F:zinc ion binding"/>
    <property type="evidence" value="ECO:0007669"/>
    <property type="project" value="InterPro"/>
</dbReference>
<dbReference type="PANTHER" id="PTHR13803:SF39">
    <property type="entry name" value="SECRETORY 24AB, ISOFORM A"/>
    <property type="match status" value="1"/>
</dbReference>
<keyword evidence="7" id="KW-0256">Endoplasmic reticulum</keyword>
<evidence type="ECO:0000259" key="17">
    <source>
        <dbReference type="Pfam" id="PF08033"/>
    </source>
</evidence>
<keyword evidence="5" id="KW-0813">Transport</keyword>
<name>A0A7R8HEG1_LEPSM</name>
<evidence type="ECO:0000256" key="12">
    <source>
        <dbReference type="ARBA" id="ARBA00023329"/>
    </source>
</evidence>
<feature type="domain" description="Zinc finger Sec23/Sec24-type" evidence="14">
    <location>
        <begin position="100"/>
        <end position="136"/>
    </location>
</feature>
<dbReference type="InterPro" id="IPR036175">
    <property type="entry name" value="Sec23/24_helical_dom_sf"/>
</dbReference>
<evidence type="ECO:0000256" key="1">
    <source>
        <dbReference type="ARBA" id="ARBA00004299"/>
    </source>
</evidence>
<dbReference type="InterPro" id="IPR029006">
    <property type="entry name" value="ADF-H/Gelsolin-like_dom_sf"/>
</dbReference>
<dbReference type="InterPro" id="IPR050550">
    <property type="entry name" value="SEC23_SEC24_subfamily"/>
</dbReference>
<dbReference type="GO" id="GO:0006886">
    <property type="term" value="P:intracellular protein transport"/>
    <property type="evidence" value="ECO:0007669"/>
    <property type="project" value="InterPro"/>
</dbReference>
<keyword evidence="19" id="KW-1185">Reference proteome</keyword>
<gene>
    <name evidence="18" type="ORF">LSAA_15142</name>
</gene>
<evidence type="ECO:0000256" key="9">
    <source>
        <dbReference type="ARBA" id="ARBA00022927"/>
    </source>
</evidence>
<dbReference type="InterPro" id="IPR036174">
    <property type="entry name" value="Znf_Sec23_Sec24_sf"/>
</dbReference>
<organism evidence="18 19">
    <name type="scientific">Lepeophtheirus salmonis</name>
    <name type="common">Salmon louse</name>
    <name type="synonym">Caligus salmonis</name>
    <dbReference type="NCBI Taxonomy" id="72036"/>
    <lineage>
        <taxon>Eukaryota</taxon>
        <taxon>Metazoa</taxon>
        <taxon>Ecdysozoa</taxon>
        <taxon>Arthropoda</taxon>
        <taxon>Crustacea</taxon>
        <taxon>Multicrustacea</taxon>
        <taxon>Hexanauplia</taxon>
        <taxon>Copepoda</taxon>
        <taxon>Siphonostomatoida</taxon>
        <taxon>Caligidae</taxon>
        <taxon>Lepeophtheirus</taxon>
    </lineage>
</organism>
<feature type="domain" description="Sec23/Sec24 beta-sandwich" evidence="17">
    <location>
        <begin position="395"/>
        <end position="479"/>
    </location>
</feature>
<dbReference type="InterPro" id="IPR006896">
    <property type="entry name" value="Sec23/24_trunk_dom"/>
</dbReference>
<dbReference type="InterPro" id="IPR012990">
    <property type="entry name" value="Beta-sandwich_Sec23_24"/>
</dbReference>
<dbReference type="Gene3D" id="3.40.50.410">
    <property type="entry name" value="von Willebrand factor, type A domain"/>
    <property type="match status" value="1"/>
</dbReference>
<sequence length="743" mass="84772">MTPVVLPEMRNMSLSCNLYEPQDLLQNRGILPSSIPPAPRPPLQISSWNEKNCSPDVFRCTLRKIPQTESLLKKSRLPLGLSLHPFKDLNYLTVIQCPTIVRCRQCRTYINPFVQFIDQRRWKCNICFRINEVPEEFLYDPSTKSYGDPSRRPECNSSTIEFIAPSEYMLRPPQPAVVFCNILMEELDKLPGDRRTQVGFITYSKSVQFYSLTVGSSKPIQMTVSDIDDMFVPTPNDLVVNLKENKSLIKKLLSELPDMFENTSDTESAFGAALQACYKLLYPTGGRVTVLQCMIPSVGPGTLFRREKSEKNASALFGPAIDFYKKLALDFSGQQIAVDLFTLGNNYVDLATVEGISKFSGGQLMHFPGYHVNRNIHIARKFESYLRRYLTRKIGFEAVMRVRCTRGLALTAFHGNFFVRSTDLLSLPNINPDAGFGMQLVIEDDLHDCREVSFQAALLYTSSKGERRIRVHTLCVPTTTSVMDIINYADQEAIIGMLAKFATDRAVNGSIEEAKEGLIVSCTDALETYHLYSSISNRNGLPISNSLKLLPLYILALLKSDALKNDVPPDYRTYCFSQLKTLPLSQVTLMIYPSLYRVDNLLDVSPIQNNGECLQNMPPRLQLSYENIQSTGMYLMDCGDVYLLYLTRDIPEYTLENFFGKKQLNEIDGNSYIELPELNNPESERLKLFLNWLESFKTVYGTIKIIREDSDEKWLFIERLIEDKCGNNFSYFEFLHHLKRQLK</sequence>
<keyword evidence="12" id="KW-0968">Cytoplasmic vesicle</keyword>
<dbReference type="SUPFAM" id="SSF53300">
    <property type="entry name" value="vWA-like"/>
    <property type="match status" value="1"/>
</dbReference>
<evidence type="ECO:0000256" key="7">
    <source>
        <dbReference type="ARBA" id="ARBA00022824"/>
    </source>
</evidence>
<comment type="subcellular location">
    <subcellularLocation>
        <location evidence="1">Cytoplasmic vesicle</location>
        <location evidence="1">COPII-coated vesicle membrane</location>
        <topology evidence="1">Peripheral membrane protein</topology>
        <orientation evidence="1">Cytoplasmic side</orientation>
    </subcellularLocation>
    <subcellularLocation>
        <location evidence="3">Endoplasmic reticulum membrane</location>
        <topology evidence="3">Peripheral membrane protein</topology>
        <orientation evidence="3">Cytoplasmic side</orientation>
    </subcellularLocation>
    <subcellularLocation>
        <location evidence="2">Golgi apparatus membrane</location>
    </subcellularLocation>
</comment>
<dbReference type="GO" id="GO:0090110">
    <property type="term" value="P:COPII-coated vesicle cargo loading"/>
    <property type="evidence" value="ECO:0007669"/>
    <property type="project" value="TreeGrafter"/>
</dbReference>
<evidence type="ECO:0000256" key="11">
    <source>
        <dbReference type="ARBA" id="ARBA00023136"/>
    </source>
</evidence>
<evidence type="ECO:0000256" key="3">
    <source>
        <dbReference type="ARBA" id="ARBA00004397"/>
    </source>
</evidence>
<keyword evidence="10" id="KW-0333">Golgi apparatus</keyword>
<evidence type="ECO:0000256" key="10">
    <source>
        <dbReference type="ARBA" id="ARBA00023034"/>
    </source>
</evidence>
<dbReference type="InterPro" id="IPR036465">
    <property type="entry name" value="vWFA_dom_sf"/>
</dbReference>
<evidence type="ECO:0000313" key="18">
    <source>
        <dbReference type="EMBL" id="CAF3044066.1"/>
    </source>
</evidence>
<dbReference type="SUPFAM" id="SSF81811">
    <property type="entry name" value="Helical domain of Sec23/24"/>
    <property type="match status" value="1"/>
</dbReference>
<dbReference type="Pfam" id="PF08033">
    <property type="entry name" value="Sec23_BS"/>
    <property type="match status" value="1"/>
</dbReference>
<dbReference type="Pfam" id="PF04810">
    <property type="entry name" value="zf-Sec23_Sec24"/>
    <property type="match status" value="1"/>
</dbReference>
<dbReference type="Proteomes" id="UP000675881">
    <property type="component" value="Chromosome 9"/>
</dbReference>
<dbReference type="InterPro" id="IPR006900">
    <property type="entry name" value="Sec23/24_helical_dom"/>
</dbReference>
<dbReference type="Gene3D" id="2.60.40.1670">
    <property type="entry name" value="beta-sandwich domain of Sec23/24"/>
    <property type="match status" value="1"/>
</dbReference>
<evidence type="ECO:0000259" key="16">
    <source>
        <dbReference type="Pfam" id="PF04815"/>
    </source>
</evidence>
<proteinExistence type="inferred from homology"/>
<protein>
    <submittedName>
        <fullName evidence="18">SEC24</fullName>
    </submittedName>
</protein>
<dbReference type="SUPFAM" id="SSF81995">
    <property type="entry name" value="beta-sandwich domain of Sec23/24"/>
    <property type="match status" value="1"/>
</dbReference>
<evidence type="ECO:0000256" key="2">
    <source>
        <dbReference type="ARBA" id="ARBA00004394"/>
    </source>
</evidence>
<dbReference type="Pfam" id="PF04811">
    <property type="entry name" value="Sec23_trunk"/>
    <property type="match status" value="1"/>
</dbReference>
<dbReference type="Pfam" id="PF04815">
    <property type="entry name" value="Sec23_helical"/>
    <property type="match status" value="1"/>
</dbReference>
<dbReference type="GO" id="GO:0000139">
    <property type="term" value="C:Golgi membrane"/>
    <property type="evidence" value="ECO:0007669"/>
    <property type="project" value="UniProtKB-SubCell"/>
</dbReference>
<feature type="domain" description="Sec23/Sec24 trunk" evidence="15">
    <location>
        <begin position="178"/>
        <end position="389"/>
    </location>
</feature>
<dbReference type="GO" id="GO:0030127">
    <property type="term" value="C:COPII vesicle coat"/>
    <property type="evidence" value="ECO:0007669"/>
    <property type="project" value="InterPro"/>
</dbReference>
<dbReference type="PANTHER" id="PTHR13803">
    <property type="entry name" value="SEC24-RELATED PROTEIN"/>
    <property type="match status" value="1"/>
</dbReference>
<dbReference type="SUPFAM" id="SSF82919">
    <property type="entry name" value="Zn-finger domain of Sec23/24"/>
    <property type="match status" value="1"/>
</dbReference>
<feature type="domain" description="Sec23/Sec24 helical" evidence="16">
    <location>
        <begin position="490"/>
        <end position="587"/>
    </location>
</feature>
<evidence type="ECO:0000259" key="14">
    <source>
        <dbReference type="Pfam" id="PF04810"/>
    </source>
</evidence>
<dbReference type="GO" id="GO:0000149">
    <property type="term" value="F:SNARE binding"/>
    <property type="evidence" value="ECO:0007669"/>
    <property type="project" value="TreeGrafter"/>
</dbReference>
<dbReference type="Gene3D" id="3.40.20.10">
    <property type="entry name" value="Severin"/>
    <property type="match status" value="1"/>
</dbReference>
<dbReference type="AlphaFoldDB" id="A0A7R8HEG1"/>
<dbReference type="GO" id="GO:0005789">
    <property type="term" value="C:endoplasmic reticulum membrane"/>
    <property type="evidence" value="ECO:0007669"/>
    <property type="project" value="UniProtKB-SubCell"/>
</dbReference>
<dbReference type="Pfam" id="PF00626">
    <property type="entry name" value="Gelsolin"/>
    <property type="match status" value="1"/>
</dbReference>
<keyword evidence="9" id="KW-0653">Protein transport</keyword>
<accession>A0A7R8HEG1</accession>